<sequence length="162" mass="18753">MDDFVAFRGLHACMGMPQESRGVMAVSEASVSPVFLPEAIEEARADGNEWFLCAELYAILALGVLDKWVSRRKLAKLLCELVRRDLRVRRSIDLTERECYENVLDIVTNPLYLSEAFEYKRSMVRLSEFGEVVFNEIEGALSPERFFELKRKILEIWKEGRI</sequence>
<evidence type="ECO:0000313" key="2">
    <source>
        <dbReference type="Proteomes" id="UP000001488"/>
    </source>
</evidence>
<dbReference type="HOGENOM" id="CLU_1631738_0_0_2"/>
<accession>C5A4L4</accession>
<name>C5A4L4_THEGJ</name>
<gene>
    <name evidence="1" type="ordered locus">TGAM_0674</name>
</gene>
<dbReference type="STRING" id="593117.TGAM_0674"/>
<keyword evidence="2" id="KW-1185">Reference proteome</keyword>
<dbReference type="EMBL" id="CP001398">
    <property type="protein sequence ID" value="ACS33176.1"/>
    <property type="molecule type" value="Genomic_DNA"/>
</dbReference>
<dbReference type="AlphaFoldDB" id="C5A4L4"/>
<dbReference type="PaxDb" id="593117-TGAM_0674"/>
<dbReference type="PATRIC" id="fig|593117.10.peg.675"/>
<protein>
    <submittedName>
        <fullName evidence="1">Uncharacterized protein</fullName>
    </submittedName>
</protein>
<evidence type="ECO:0000313" key="1">
    <source>
        <dbReference type="EMBL" id="ACS33176.1"/>
    </source>
</evidence>
<dbReference type="KEGG" id="tga:TGAM_0674"/>
<proteinExistence type="predicted"/>
<organism evidence="1 2">
    <name type="scientific">Thermococcus gammatolerans (strain DSM 15229 / JCM 11827 / EJ3)</name>
    <dbReference type="NCBI Taxonomy" id="593117"/>
    <lineage>
        <taxon>Archaea</taxon>
        <taxon>Methanobacteriati</taxon>
        <taxon>Methanobacteriota</taxon>
        <taxon>Thermococci</taxon>
        <taxon>Thermococcales</taxon>
        <taxon>Thermococcaceae</taxon>
        <taxon>Thermococcus</taxon>
    </lineage>
</organism>
<dbReference type="Proteomes" id="UP000001488">
    <property type="component" value="Chromosome"/>
</dbReference>
<reference evidence="1 2" key="1">
    <citation type="journal article" date="2007" name="Genome Biol.">
        <title>Genome analysis and genome-wide proteomics of Thermococcus gammatolerans, the most radioresistant organism known amongst the Archaea.</title>
        <authorList>
            <person name="Zivanovic Y."/>
            <person name="Armengaud J."/>
            <person name="Lagorce A."/>
            <person name="Leplat C."/>
            <person name="Guerin P."/>
            <person name="Dutertre M."/>
            <person name="Anthouard V."/>
            <person name="Forterre P."/>
            <person name="Wincker P."/>
            <person name="Confalonieri F."/>
        </authorList>
    </citation>
    <scope>NUCLEOTIDE SEQUENCE [LARGE SCALE GENOMIC DNA]</scope>
    <source>
        <strain evidence="2">DSM 15229 / JCM 11827 / EJ3</strain>
    </source>
</reference>